<proteinExistence type="predicted"/>
<dbReference type="InterPro" id="IPR023393">
    <property type="entry name" value="START-like_dom_sf"/>
</dbReference>
<organism evidence="1 2">
    <name type="scientific">Rugamonas fusca</name>
    <dbReference type="NCBI Taxonomy" id="2758568"/>
    <lineage>
        <taxon>Bacteria</taxon>
        <taxon>Pseudomonadati</taxon>
        <taxon>Pseudomonadota</taxon>
        <taxon>Betaproteobacteria</taxon>
        <taxon>Burkholderiales</taxon>
        <taxon>Oxalobacteraceae</taxon>
        <taxon>Telluria group</taxon>
        <taxon>Rugamonas</taxon>
    </lineage>
</organism>
<comment type="caution">
    <text evidence="1">The sequence shown here is derived from an EMBL/GenBank/DDBJ whole genome shotgun (WGS) entry which is preliminary data.</text>
</comment>
<evidence type="ECO:0000313" key="2">
    <source>
        <dbReference type="Proteomes" id="UP000566711"/>
    </source>
</evidence>
<dbReference type="Gene3D" id="3.30.530.20">
    <property type="match status" value="1"/>
</dbReference>
<name>A0A7W2EE89_9BURK</name>
<reference evidence="1 2" key="1">
    <citation type="submission" date="2020-07" db="EMBL/GenBank/DDBJ databases">
        <title>Novel species isolated from subtropical streams in China.</title>
        <authorList>
            <person name="Lu H."/>
        </authorList>
    </citation>
    <scope>NUCLEOTIDE SEQUENCE [LARGE SCALE GENOMIC DNA]</scope>
    <source>
        <strain evidence="1 2">FT3S</strain>
    </source>
</reference>
<keyword evidence="2" id="KW-1185">Reference proteome</keyword>
<sequence>MWTHEESMETTATPAQVWALFADVPGWKQWNAGIERIAIHGPFAPGTTFDMQPPGSEPFTSTLLSVEENVGFTDETVVDGTRVVVHHRIAAVEPGRTRVSYSTEITGPAAAEFGPMVTGDFADVLQALKRRLEQGT</sequence>
<protein>
    <submittedName>
        <fullName evidence="1">SRPBCC family protein</fullName>
    </submittedName>
</protein>
<accession>A0A7W2EE89</accession>
<dbReference type="SUPFAM" id="SSF55961">
    <property type="entry name" value="Bet v1-like"/>
    <property type="match status" value="1"/>
</dbReference>
<dbReference type="RefSeq" id="WP_182213820.1">
    <property type="nucleotide sequence ID" value="NZ_JACEZS010000001.1"/>
</dbReference>
<dbReference type="InterPro" id="IPR019587">
    <property type="entry name" value="Polyketide_cyclase/dehydratase"/>
</dbReference>
<dbReference type="Proteomes" id="UP000566711">
    <property type="component" value="Unassembled WGS sequence"/>
</dbReference>
<gene>
    <name evidence="1" type="ORF">H3H36_03025</name>
</gene>
<dbReference type="AlphaFoldDB" id="A0A7W2EE89"/>
<evidence type="ECO:0000313" key="1">
    <source>
        <dbReference type="EMBL" id="MBA5604333.1"/>
    </source>
</evidence>
<dbReference type="Pfam" id="PF10604">
    <property type="entry name" value="Polyketide_cyc2"/>
    <property type="match status" value="1"/>
</dbReference>
<dbReference type="EMBL" id="JACEZS010000001">
    <property type="protein sequence ID" value="MBA5604333.1"/>
    <property type="molecule type" value="Genomic_DNA"/>
</dbReference>